<dbReference type="EMBL" id="CP046400">
    <property type="protein sequence ID" value="QGY38722.1"/>
    <property type="molecule type" value="Genomic_DNA"/>
</dbReference>
<keyword evidence="3" id="KW-1185">Reference proteome</keyword>
<organism evidence="2 3">
    <name type="scientific">Pseudodesulfovibrio cashew</name>
    <dbReference type="NCBI Taxonomy" id="2678688"/>
    <lineage>
        <taxon>Bacteria</taxon>
        <taxon>Pseudomonadati</taxon>
        <taxon>Thermodesulfobacteriota</taxon>
        <taxon>Desulfovibrionia</taxon>
        <taxon>Desulfovibrionales</taxon>
        <taxon>Desulfovibrionaceae</taxon>
    </lineage>
</organism>
<dbReference type="Proteomes" id="UP000428328">
    <property type="component" value="Chromosome"/>
</dbReference>
<feature type="transmembrane region" description="Helical" evidence="1">
    <location>
        <begin position="37"/>
        <end position="57"/>
    </location>
</feature>
<evidence type="ECO:0000256" key="1">
    <source>
        <dbReference type="SAM" id="Phobius"/>
    </source>
</evidence>
<evidence type="ECO:0000313" key="3">
    <source>
        <dbReference type="Proteomes" id="UP000428328"/>
    </source>
</evidence>
<keyword evidence="1" id="KW-0812">Transmembrane</keyword>
<protein>
    <submittedName>
        <fullName evidence="2">Transcriptional regulator</fullName>
    </submittedName>
</protein>
<sequence>MAENNTDGQSALEQVESHVPEQLHPILEAAFKHQKQLVIAVTAIVAIAAIYSGITAYNQRALTDTQAELGKILIKTAGEEKITKLEALLASAPSGAKPAILLELARANMTNGQYDKAADYWNQITGDTDDELRYVARLGKAKALSLAGKPAEAVVILKDLAASANPAMTLAVNRQLAVAAEQAGDNATALAAYRKVAEQQNIPDKPFIDYKIAQLEAK</sequence>
<evidence type="ECO:0000313" key="2">
    <source>
        <dbReference type="EMBL" id="QGY38722.1"/>
    </source>
</evidence>
<accession>A0A6I6JE65</accession>
<reference evidence="2 3" key="1">
    <citation type="submission" date="2019-11" db="EMBL/GenBank/DDBJ databases">
        <authorList>
            <person name="Zheng R.K."/>
            <person name="Sun C.M."/>
        </authorList>
    </citation>
    <scope>NUCLEOTIDE SEQUENCE [LARGE SCALE GENOMIC DNA]</scope>
    <source>
        <strain evidence="2 3">SRB007</strain>
    </source>
</reference>
<dbReference type="AlphaFoldDB" id="A0A6I6JE65"/>
<dbReference type="InterPro" id="IPR011990">
    <property type="entry name" value="TPR-like_helical_dom_sf"/>
</dbReference>
<keyword evidence="1" id="KW-0472">Membrane</keyword>
<dbReference type="SUPFAM" id="SSF48452">
    <property type="entry name" value="TPR-like"/>
    <property type="match status" value="1"/>
</dbReference>
<proteinExistence type="predicted"/>
<dbReference type="RefSeq" id="WP_158945801.1">
    <property type="nucleotide sequence ID" value="NZ_CP046400.1"/>
</dbReference>
<dbReference type="Gene3D" id="1.25.40.10">
    <property type="entry name" value="Tetratricopeptide repeat domain"/>
    <property type="match status" value="1"/>
</dbReference>
<name>A0A6I6JE65_9BACT</name>
<gene>
    <name evidence="2" type="ORF">GM415_00725</name>
</gene>
<dbReference type="KEGG" id="psel:GM415_00725"/>
<keyword evidence="1" id="KW-1133">Transmembrane helix</keyword>